<dbReference type="InterPro" id="IPR018445">
    <property type="entry name" value="Put_Phosphate_transp_reg"/>
</dbReference>
<dbReference type="Gene3D" id="1.20.58.220">
    <property type="entry name" value="Phosphate transport system protein phou homolog 2, domain 2"/>
    <property type="match status" value="1"/>
</dbReference>
<dbReference type="InterPro" id="IPR038078">
    <property type="entry name" value="PhoU-like_sf"/>
</dbReference>
<sequence length="225" mass="25926">MRFLRLPMFGLLTPTSPLDGLIDHYQKIHACVDLIRESLECYLSGGTCREFQELVEQVDKLENEADKIKRSIRNKMPRRLLMPVDKTLFLNYTSAQDNILDAAQEAVSWLAMRAVDVPAELQKPMVLFIDEVMTTVTMLGPALESTIRFIYVEELDRSAVKDKLRTVRRQKDKVFKAKGPLISAIYNQDRDFKDIYQLIHFIQRMDDMSHSAGNCAEILRAMIAK</sequence>
<gene>
    <name evidence="2" type="ORF">Desaf_1055</name>
</gene>
<dbReference type="RefSeq" id="WP_014259211.1">
    <property type="nucleotide sequence ID" value="NC_016629.1"/>
</dbReference>
<proteinExistence type="inferred from homology"/>
<dbReference type="InterPro" id="IPR002727">
    <property type="entry name" value="DUF47"/>
</dbReference>
<dbReference type="EMBL" id="CP003221">
    <property type="protein sequence ID" value="EGJ49398.1"/>
    <property type="molecule type" value="Genomic_DNA"/>
</dbReference>
<dbReference type="eggNOG" id="COG1392">
    <property type="taxonomic scope" value="Bacteria"/>
</dbReference>
<accession>F3YX10</accession>
<evidence type="ECO:0000256" key="1">
    <source>
        <dbReference type="ARBA" id="ARBA00008591"/>
    </source>
</evidence>
<dbReference type="KEGG" id="daf:Desaf_1055"/>
<dbReference type="Pfam" id="PF01865">
    <property type="entry name" value="PhoU_div"/>
    <property type="match status" value="1"/>
</dbReference>
<dbReference type="Proteomes" id="UP000007844">
    <property type="component" value="Chromosome"/>
</dbReference>
<evidence type="ECO:0000313" key="2">
    <source>
        <dbReference type="EMBL" id="EGJ49398.1"/>
    </source>
</evidence>
<dbReference type="PANTHER" id="PTHR36536">
    <property type="entry name" value="UPF0111 PROTEIN HI_1603"/>
    <property type="match status" value="1"/>
</dbReference>
<dbReference type="PANTHER" id="PTHR36536:SF3">
    <property type="entry name" value="UPF0111 PROTEIN HI_1603"/>
    <property type="match status" value="1"/>
</dbReference>
<name>F3YX10_DESAF</name>
<dbReference type="HOGENOM" id="CLU_104916_0_0_7"/>
<evidence type="ECO:0000313" key="3">
    <source>
        <dbReference type="Proteomes" id="UP000007844"/>
    </source>
</evidence>
<keyword evidence="3" id="KW-1185">Reference proteome</keyword>
<dbReference type="STRING" id="690850.Desaf_1055"/>
<protein>
    <submittedName>
        <fullName evidence="2">Phosphate transport regulator</fullName>
    </submittedName>
</protein>
<dbReference type="AlphaFoldDB" id="F3YX10"/>
<comment type="similarity">
    <text evidence="1">Belongs to the UPF0111 family.</text>
</comment>
<organism evidence="2 3">
    <name type="scientific">Desulfocurvibacter africanus subsp. africanus str. Walvis Bay</name>
    <dbReference type="NCBI Taxonomy" id="690850"/>
    <lineage>
        <taxon>Bacteria</taxon>
        <taxon>Pseudomonadati</taxon>
        <taxon>Thermodesulfobacteriota</taxon>
        <taxon>Desulfovibrionia</taxon>
        <taxon>Desulfovibrionales</taxon>
        <taxon>Desulfovibrionaceae</taxon>
        <taxon>Desulfocurvibacter</taxon>
    </lineage>
</organism>
<reference evidence="2 3" key="1">
    <citation type="journal article" date="2011" name="J. Bacteriol.">
        <title>Genome sequence of the mercury-methylating and pleomorphic Desulfovibrio africanus Strain Walvis Bay.</title>
        <authorList>
            <person name="Brown S.D."/>
            <person name="Wall J.D."/>
            <person name="Kucken A.M."/>
            <person name="Gilmour C.C."/>
            <person name="Podar M."/>
            <person name="Brandt C.C."/>
            <person name="Teshima H."/>
            <person name="Detter J.C."/>
            <person name="Han C.S."/>
            <person name="Land M.L."/>
            <person name="Lucas S."/>
            <person name="Han J."/>
            <person name="Pennacchio L."/>
            <person name="Nolan M."/>
            <person name="Pitluck S."/>
            <person name="Woyke T."/>
            <person name="Goodwin L."/>
            <person name="Palumbo A.V."/>
            <person name="Elias D.A."/>
        </authorList>
    </citation>
    <scope>NUCLEOTIDE SEQUENCE [LARGE SCALE GENOMIC DNA]</scope>
    <source>
        <strain evidence="2 3">Walvis Bay</strain>
    </source>
</reference>